<comment type="caution">
    <text evidence="1">The sequence shown here is derived from an EMBL/GenBank/DDBJ whole genome shotgun (WGS) entry which is preliminary data.</text>
</comment>
<evidence type="ECO:0000313" key="1">
    <source>
        <dbReference type="EMBL" id="PCR99585.1"/>
    </source>
</evidence>
<dbReference type="RefSeq" id="WP_096818264.1">
    <property type="nucleotide sequence ID" value="NZ_JXJU01000007.1"/>
</dbReference>
<dbReference type="Proteomes" id="UP000218181">
    <property type="component" value="Unassembled WGS sequence"/>
</dbReference>
<organism evidence="1 2">
    <name type="scientific">Lactococcus fujiensis JCM 16395</name>
    <dbReference type="NCBI Taxonomy" id="1291764"/>
    <lineage>
        <taxon>Bacteria</taxon>
        <taxon>Bacillati</taxon>
        <taxon>Bacillota</taxon>
        <taxon>Bacilli</taxon>
        <taxon>Lactobacillales</taxon>
        <taxon>Streptococcaceae</taxon>
        <taxon>Lactococcus</taxon>
    </lineage>
</organism>
<evidence type="ECO:0000313" key="2">
    <source>
        <dbReference type="Proteomes" id="UP000218181"/>
    </source>
</evidence>
<proteinExistence type="predicted"/>
<keyword evidence="2" id="KW-1185">Reference proteome</keyword>
<evidence type="ECO:0008006" key="3">
    <source>
        <dbReference type="Google" id="ProtNLM"/>
    </source>
</evidence>
<reference evidence="1 2" key="1">
    <citation type="submission" date="2014-12" db="EMBL/GenBank/DDBJ databases">
        <title>Draft genome sequences of 10 type strains of Lactococcus.</title>
        <authorList>
            <person name="Sun Z."/>
            <person name="Zhong Z."/>
            <person name="Liu W."/>
            <person name="Zhang W."/>
            <person name="Zhang H."/>
        </authorList>
    </citation>
    <scope>NUCLEOTIDE SEQUENCE [LARGE SCALE GENOMIC DNA]</scope>
    <source>
        <strain evidence="1 2">JCM 16395</strain>
    </source>
</reference>
<name>A0A2A5RK65_9LACT</name>
<dbReference type="GO" id="GO:0030153">
    <property type="term" value="P:bacteriocin immunity"/>
    <property type="evidence" value="ECO:0007669"/>
    <property type="project" value="InterPro"/>
</dbReference>
<protein>
    <recommendedName>
        <fullName evidence="3">Bacteriocin immunity protein</fullName>
    </recommendedName>
</protein>
<accession>A0A2A5RK65</accession>
<gene>
    <name evidence="1" type="ORF">RT41_GL001698</name>
</gene>
<dbReference type="OrthoDB" id="9848378at2"/>
<dbReference type="STRING" id="1291764.GCA_001311235_02319"/>
<dbReference type="AlphaFoldDB" id="A0A2A5RK65"/>
<sequence>MQIIEEGEQAFFRKIAKSIEIQGLREDDRQLLLNAKKKIEDGYEWRETLLGLLTNLNAEAMALKLSPGLREFYSLLYNNRASLEDLKHDIKGSMTLLMIFD</sequence>
<dbReference type="EMBL" id="JXJU01000007">
    <property type="protein sequence ID" value="PCR99585.1"/>
    <property type="molecule type" value="Genomic_DNA"/>
</dbReference>